<evidence type="ECO:0000313" key="4">
    <source>
        <dbReference type="Proteomes" id="UP000815325"/>
    </source>
</evidence>
<organism evidence="3 4">
    <name type="scientific">Dunaliella salina</name>
    <name type="common">Green alga</name>
    <name type="synonym">Protococcus salinus</name>
    <dbReference type="NCBI Taxonomy" id="3046"/>
    <lineage>
        <taxon>Eukaryota</taxon>
        <taxon>Viridiplantae</taxon>
        <taxon>Chlorophyta</taxon>
        <taxon>core chlorophytes</taxon>
        <taxon>Chlorophyceae</taxon>
        <taxon>CS clade</taxon>
        <taxon>Chlamydomonadales</taxon>
        <taxon>Dunaliellaceae</taxon>
        <taxon>Dunaliella</taxon>
    </lineage>
</organism>
<proteinExistence type="inferred from homology"/>
<keyword evidence="4" id="KW-1185">Reference proteome</keyword>
<dbReference type="Pfam" id="PF00656">
    <property type="entry name" value="Peptidase_C14"/>
    <property type="match status" value="1"/>
</dbReference>
<dbReference type="EMBL" id="MU069438">
    <property type="protein sequence ID" value="KAF5843755.1"/>
    <property type="molecule type" value="Genomic_DNA"/>
</dbReference>
<comment type="caution">
    <text evidence="3">The sequence shown here is derived from an EMBL/GenBank/DDBJ whole genome shotgun (WGS) entry which is preliminary data.</text>
</comment>
<evidence type="ECO:0000313" key="3">
    <source>
        <dbReference type="EMBL" id="KAF5843755.1"/>
    </source>
</evidence>
<comment type="similarity">
    <text evidence="1">Belongs to the peptidase C14B family.</text>
</comment>
<name>A0ABQ7HA75_DUNSA</name>
<dbReference type="InterPro" id="IPR050452">
    <property type="entry name" value="Metacaspase"/>
</dbReference>
<accession>A0ABQ7HA75</accession>
<dbReference type="Proteomes" id="UP000815325">
    <property type="component" value="Unassembled WGS sequence"/>
</dbReference>
<dbReference type="PANTHER" id="PTHR48104:SF30">
    <property type="entry name" value="METACASPASE-1"/>
    <property type="match status" value="1"/>
</dbReference>
<evidence type="ECO:0000256" key="1">
    <source>
        <dbReference type="ARBA" id="ARBA00009005"/>
    </source>
</evidence>
<gene>
    <name evidence="3" type="ORF">DUNSADRAFT_8271</name>
</gene>
<dbReference type="PANTHER" id="PTHR48104">
    <property type="entry name" value="METACASPASE-4"/>
    <property type="match status" value="1"/>
</dbReference>
<evidence type="ECO:0000259" key="2">
    <source>
        <dbReference type="Pfam" id="PF00656"/>
    </source>
</evidence>
<dbReference type="InterPro" id="IPR011600">
    <property type="entry name" value="Pept_C14_caspase"/>
</dbReference>
<dbReference type="Gene3D" id="3.40.50.12660">
    <property type="match status" value="1"/>
</dbReference>
<protein>
    <recommendedName>
        <fullName evidence="2">Peptidase C14 caspase domain-containing protein</fullName>
    </recommendedName>
</protein>
<feature type="domain" description="Peptidase C14 caspase" evidence="2">
    <location>
        <begin position="17"/>
        <end position="53"/>
    </location>
</feature>
<sequence length="99" mass="11319">MGFDEGDIAIMVDTDKEYTQPTGKNIKDHLSKMVAEAKDGDLLFLHFSGHAGHCWTILRSSSPGLRRAEGQLPRGFWRPACQLDPRVWRGLHWKMERNV</sequence>
<reference evidence="3" key="1">
    <citation type="submission" date="2017-08" db="EMBL/GenBank/DDBJ databases">
        <authorList>
            <person name="Polle J.E."/>
            <person name="Barry K."/>
            <person name="Cushman J."/>
            <person name="Schmutz J."/>
            <person name="Tran D."/>
            <person name="Hathwaick L.T."/>
            <person name="Yim W.C."/>
            <person name="Jenkins J."/>
            <person name="Mckie-Krisberg Z.M."/>
            <person name="Prochnik S."/>
            <person name="Lindquist E."/>
            <person name="Dockter R.B."/>
            <person name="Adam C."/>
            <person name="Molina H."/>
            <person name="Bunkerborg J."/>
            <person name="Jin E."/>
            <person name="Buchheim M."/>
            <person name="Magnuson J."/>
        </authorList>
    </citation>
    <scope>NUCLEOTIDE SEQUENCE</scope>
    <source>
        <strain evidence="3">CCAP 19/18</strain>
    </source>
</reference>